<keyword evidence="4" id="KW-1185">Reference proteome</keyword>
<dbReference type="Gene3D" id="3.40.50.300">
    <property type="entry name" value="P-loop containing nucleotide triphosphate hydrolases"/>
    <property type="match status" value="1"/>
</dbReference>
<name>A0ABT9WDJ9_9BACL</name>
<organism evidence="3 4">
    <name type="scientific">Paenibacillus tundrae</name>
    <dbReference type="NCBI Taxonomy" id="528187"/>
    <lineage>
        <taxon>Bacteria</taxon>
        <taxon>Bacillati</taxon>
        <taxon>Bacillota</taxon>
        <taxon>Bacilli</taxon>
        <taxon>Bacillales</taxon>
        <taxon>Paenibacillaceae</taxon>
        <taxon>Paenibacillus</taxon>
    </lineage>
</organism>
<dbReference type="InterPro" id="IPR025723">
    <property type="entry name" value="ArsA/GET3_ATPase-like"/>
</dbReference>
<dbReference type="Pfam" id="PF02374">
    <property type="entry name" value="ArsA_ATPase"/>
    <property type="match status" value="1"/>
</dbReference>
<dbReference type="InterPro" id="IPR016300">
    <property type="entry name" value="ATPase_ArsA/GET3"/>
</dbReference>
<evidence type="ECO:0000313" key="4">
    <source>
        <dbReference type="Proteomes" id="UP001233836"/>
    </source>
</evidence>
<dbReference type="InterPro" id="IPR027417">
    <property type="entry name" value="P-loop_NTPase"/>
</dbReference>
<proteinExistence type="inferred from homology"/>
<dbReference type="PANTHER" id="PTHR10803">
    <property type="entry name" value="ARSENICAL PUMP-DRIVING ATPASE ARSENITE-TRANSLOCATING ATPASE"/>
    <property type="match status" value="1"/>
</dbReference>
<evidence type="ECO:0000256" key="1">
    <source>
        <dbReference type="ARBA" id="ARBA00011040"/>
    </source>
</evidence>
<dbReference type="Proteomes" id="UP001233836">
    <property type="component" value="Unassembled WGS sequence"/>
</dbReference>
<sequence>MLTNQELREQYDHILFDTAPTGHTLRLLQLPTAWSGFLSESTHGASCLGPLAGLEAKKTR</sequence>
<accession>A0ABT9WDJ9</accession>
<dbReference type="EMBL" id="JAUSTI010000007">
    <property type="protein sequence ID" value="MDQ0171343.1"/>
    <property type="molecule type" value="Genomic_DNA"/>
</dbReference>
<protein>
    <submittedName>
        <fullName evidence="3">Anion-transporting ArsA/GET3 family ATPase</fullName>
    </submittedName>
</protein>
<dbReference type="PANTHER" id="PTHR10803:SF3">
    <property type="entry name" value="ATPASE GET3"/>
    <property type="match status" value="1"/>
</dbReference>
<evidence type="ECO:0000259" key="2">
    <source>
        <dbReference type="Pfam" id="PF02374"/>
    </source>
</evidence>
<comment type="caution">
    <text evidence="3">The sequence shown here is derived from an EMBL/GenBank/DDBJ whole genome shotgun (WGS) entry which is preliminary data.</text>
</comment>
<dbReference type="SUPFAM" id="SSF52540">
    <property type="entry name" value="P-loop containing nucleoside triphosphate hydrolases"/>
    <property type="match status" value="1"/>
</dbReference>
<comment type="similarity">
    <text evidence="1">Belongs to the arsA ATPase family.</text>
</comment>
<gene>
    <name evidence="3" type="ORF">J2T19_002805</name>
</gene>
<feature type="domain" description="ArsA/GET3 Anion-transporting ATPase-like" evidence="2">
    <location>
        <begin position="8"/>
        <end position="52"/>
    </location>
</feature>
<evidence type="ECO:0000313" key="3">
    <source>
        <dbReference type="EMBL" id="MDQ0171343.1"/>
    </source>
</evidence>
<reference evidence="3 4" key="1">
    <citation type="submission" date="2023-07" db="EMBL/GenBank/DDBJ databases">
        <title>Sorghum-associated microbial communities from plants grown in Nebraska, USA.</title>
        <authorList>
            <person name="Schachtman D."/>
        </authorList>
    </citation>
    <scope>NUCLEOTIDE SEQUENCE [LARGE SCALE GENOMIC DNA]</scope>
    <source>
        <strain evidence="3 4">DS1314</strain>
    </source>
</reference>